<evidence type="ECO:0000256" key="3">
    <source>
        <dbReference type="PROSITE-ProRule" id="PRU00339"/>
    </source>
</evidence>
<dbReference type="SMART" id="SM00028">
    <property type="entry name" value="TPR"/>
    <property type="match status" value="6"/>
</dbReference>
<feature type="region of interest" description="Disordered" evidence="4">
    <location>
        <begin position="130"/>
        <end position="163"/>
    </location>
</feature>
<feature type="compositionally biased region" description="Low complexity" evidence="4">
    <location>
        <begin position="286"/>
        <end position="309"/>
    </location>
</feature>
<sequence>MDATAVVLEAAAVRALQSLSFANAVFLCERLLAVDPGSDRAAYLLARAQYLGGSPQAAVRTLEPACLQHGPSALLYGQCCADLGRLGDAEAVLAKLVGRHADDTQAPAPAAALGSQPSALGSLASQQPFASLQASQAPPSGQGHSAPGGEATGGVEGLSPPTEAAAGLDLDWASVFTLLGSVRRRSGRNEQAAKAYAKALELDPFNWAAFTALAHTATSSVPSARTKTSRPGTARKLRTTETRSGRQAALRTESGLSAGPGSALRTLGSVNRKRTRDGNIPSAVPLSQQSQQSQQSTQILLSQQSQASSVRAEDSDQRAAKLLSLASQSVPSTVSTGVSGSLVSVPAAHHTTAPSTLESIKNEIENAISRVSELLANFGSAYLCLAQYNCRQAIDWLNLLPTEHFNTAHALGMMAQAHFELTDYAKAEIYFERVRHMQPARMEGMDIYGTCLWHLKKPVELSFLGKELEAINRLAPQTWCVIGNYFSLKESHAQAISAFGRAVQLDPEFFYAHTLLGHEYLNENKSEEAATSFRTALRLNNRHYNALFGLSEIYLRQEQFKLADYHIRRAIQINGTNPILLSSAASIAQKDPERCEEALQMFRAAVRISANALPFRMGLAQALFDMEMYDEAVMEAREIAHIHPDAKIHFLLGKALMRLGRNNEALMALTLAHDNSKNAATIKELIDSISNEVEEDIGVPDPFAE</sequence>
<evidence type="ECO:0000256" key="2">
    <source>
        <dbReference type="ARBA" id="ARBA00038210"/>
    </source>
</evidence>
<dbReference type="PROSITE" id="PS50005">
    <property type="entry name" value="TPR"/>
    <property type="match status" value="3"/>
</dbReference>
<dbReference type="EMBL" id="JADGIZ020000008">
    <property type="protein sequence ID" value="KAL2917970.1"/>
    <property type="molecule type" value="Genomic_DNA"/>
</dbReference>
<dbReference type="PANTHER" id="PTHR12558:SF13">
    <property type="entry name" value="CELL DIVISION CYCLE PROTEIN 27 HOMOLOG"/>
    <property type="match status" value="1"/>
</dbReference>
<comment type="caution">
    <text evidence="5">The sequence shown here is derived from an EMBL/GenBank/DDBJ whole genome shotgun (WGS) entry which is preliminary data.</text>
</comment>
<feature type="region of interest" description="Disordered" evidence="4">
    <location>
        <begin position="217"/>
        <end position="313"/>
    </location>
</feature>
<dbReference type="SUPFAM" id="SSF48452">
    <property type="entry name" value="TPR-like"/>
    <property type="match status" value="3"/>
</dbReference>
<accession>A0ABR4NEP1</accession>
<proteinExistence type="inferred from homology"/>
<feature type="repeat" description="TPR" evidence="3">
    <location>
        <begin position="476"/>
        <end position="509"/>
    </location>
</feature>
<protein>
    <submittedName>
        <fullName evidence="5">Anaphase-promoting complex subunit cdc27</fullName>
    </submittedName>
</protein>
<dbReference type="PROSITE" id="PS50293">
    <property type="entry name" value="TPR_REGION"/>
    <property type="match status" value="1"/>
</dbReference>
<comment type="similarity">
    <text evidence="2">Belongs to the APC3/CDC27 family.</text>
</comment>
<dbReference type="Pfam" id="PF12895">
    <property type="entry name" value="ANAPC3"/>
    <property type="match status" value="1"/>
</dbReference>
<feature type="compositionally biased region" description="Polar residues" evidence="4">
    <location>
        <begin position="130"/>
        <end position="143"/>
    </location>
</feature>
<dbReference type="InterPro" id="IPR019734">
    <property type="entry name" value="TPR_rpt"/>
</dbReference>
<feature type="repeat" description="TPR" evidence="3">
    <location>
        <begin position="510"/>
        <end position="543"/>
    </location>
</feature>
<evidence type="ECO:0000313" key="6">
    <source>
        <dbReference type="Proteomes" id="UP001527925"/>
    </source>
</evidence>
<keyword evidence="6" id="KW-1185">Reference proteome</keyword>
<gene>
    <name evidence="5" type="primary">CDC27</name>
    <name evidence="5" type="ORF">HK105_202384</name>
</gene>
<evidence type="ECO:0000313" key="5">
    <source>
        <dbReference type="EMBL" id="KAL2917970.1"/>
    </source>
</evidence>
<organism evidence="5 6">
    <name type="scientific">Polyrhizophydium stewartii</name>
    <dbReference type="NCBI Taxonomy" id="2732419"/>
    <lineage>
        <taxon>Eukaryota</taxon>
        <taxon>Fungi</taxon>
        <taxon>Fungi incertae sedis</taxon>
        <taxon>Chytridiomycota</taxon>
        <taxon>Chytridiomycota incertae sedis</taxon>
        <taxon>Chytridiomycetes</taxon>
        <taxon>Rhizophydiales</taxon>
        <taxon>Rhizophydiales incertae sedis</taxon>
        <taxon>Polyrhizophydium</taxon>
    </lineage>
</organism>
<feature type="repeat" description="TPR" evidence="3">
    <location>
        <begin position="173"/>
        <end position="206"/>
    </location>
</feature>
<dbReference type="Pfam" id="PF13181">
    <property type="entry name" value="TPR_8"/>
    <property type="match status" value="3"/>
</dbReference>
<evidence type="ECO:0000256" key="1">
    <source>
        <dbReference type="ARBA" id="ARBA00022803"/>
    </source>
</evidence>
<dbReference type="Proteomes" id="UP001527925">
    <property type="component" value="Unassembled WGS sequence"/>
</dbReference>
<dbReference type="PANTHER" id="PTHR12558">
    <property type="entry name" value="CELL DIVISION CYCLE 16,23,27"/>
    <property type="match status" value="1"/>
</dbReference>
<dbReference type="Gene3D" id="1.25.40.10">
    <property type="entry name" value="Tetratricopeptide repeat domain"/>
    <property type="match status" value="5"/>
</dbReference>
<dbReference type="Pfam" id="PF13432">
    <property type="entry name" value="TPR_16"/>
    <property type="match status" value="1"/>
</dbReference>
<feature type="compositionally biased region" description="Polar residues" evidence="4">
    <location>
        <begin position="217"/>
        <end position="231"/>
    </location>
</feature>
<evidence type="ECO:0000256" key="4">
    <source>
        <dbReference type="SAM" id="MobiDB-lite"/>
    </source>
</evidence>
<keyword evidence="1 3" id="KW-0802">TPR repeat</keyword>
<name>A0ABR4NEP1_9FUNG</name>
<dbReference type="InterPro" id="IPR011990">
    <property type="entry name" value="TPR-like_helical_dom_sf"/>
</dbReference>
<reference evidence="5 6" key="1">
    <citation type="submission" date="2023-09" db="EMBL/GenBank/DDBJ databases">
        <title>Pangenome analysis of Batrachochytrium dendrobatidis and related Chytrids.</title>
        <authorList>
            <person name="Yacoub M.N."/>
            <person name="Stajich J.E."/>
            <person name="James T.Y."/>
        </authorList>
    </citation>
    <scope>NUCLEOTIDE SEQUENCE [LARGE SCALE GENOMIC DNA]</scope>
    <source>
        <strain evidence="5 6">JEL0888</strain>
    </source>
</reference>